<dbReference type="VEuPathDB" id="FungiDB:PYU1_G008534"/>
<organism evidence="4 5">
    <name type="scientific">Globisporangium ultimum (strain ATCC 200006 / CBS 805.95 / DAOM BR144)</name>
    <name type="common">Pythium ultimum</name>
    <dbReference type="NCBI Taxonomy" id="431595"/>
    <lineage>
        <taxon>Eukaryota</taxon>
        <taxon>Sar</taxon>
        <taxon>Stramenopiles</taxon>
        <taxon>Oomycota</taxon>
        <taxon>Peronosporomycetes</taxon>
        <taxon>Pythiales</taxon>
        <taxon>Pythiaceae</taxon>
        <taxon>Globisporangium</taxon>
    </lineage>
</organism>
<dbReference type="PRINTS" id="PR00449">
    <property type="entry name" value="RASTRNSFRMNG"/>
</dbReference>
<dbReference type="STRING" id="431595.K3WUA3"/>
<evidence type="ECO:0008006" key="6">
    <source>
        <dbReference type="Google" id="ProtNLM"/>
    </source>
</evidence>
<dbReference type="Proteomes" id="UP000019132">
    <property type="component" value="Unassembled WGS sequence"/>
</dbReference>
<dbReference type="InParanoid" id="K3WUA3"/>
<evidence type="ECO:0000256" key="1">
    <source>
        <dbReference type="ARBA" id="ARBA00006270"/>
    </source>
</evidence>
<dbReference type="OMA" id="NGDDAYM"/>
<accession>K3WUA3</accession>
<dbReference type="InterPro" id="IPR001806">
    <property type="entry name" value="Small_GTPase"/>
</dbReference>
<reference evidence="4" key="3">
    <citation type="submission" date="2015-02" db="UniProtKB">
        <authorList>
            <consortium name="EnsemblProtists"/>
        </authorList>
    </citation>
    <scope>IDENTIFICATION</scope>
    <source>
        <strain evidence="4">DAOM BR144</strain>
    </source>
</reference>
<dbReference type="eggNOG" id="KOG0087">
    <property type="taxonomic scope" value="Eukaryota"/>
</dbReference>
<dbReference type="SMART" id="SM00173">
    <property type="entry name" value="RAS"/>
    <property type="match status" value="1"/>
</dbReference>
<dbReference type="NCBIfam" id="TIGR00231">
    <property type="entry name" value="small_GTP"/>
    <property type="match status" value="1"/>
</dbReference>
<sequence>MAAPSPRTSLTGAELASLLALAPSMAADDDSQFLPWKIAFRVQFQSDKLGLRFHPAHFPDTGNGVYTIRLLELTKVGPDGKGPAQIYNASLKPDQEHLALRPGLYLTHINDVHLLDVPCETVIQTLQSVPRPATLRFVDVEAGVVTPHELRDTLQLVPDSFAAISGGPSPATTPSKQQFAVPASPRGPGSGEAPIYKIILLGTTGVGKSSILAVGVHGDDGYAERRPTTLEPEFGSIEIPDPNLSNPNTIKARIWDTAGQERYRAITRSHYRRADGALLVYDVADPDSFTKLGEWLKTLQETAGDSLKCIMVVENKADQLSEATASHRSSASQRPSAFVQQVDVSAFCQMHGLLFARATAKMNATAFKWDAQRVGDIMRHLVLSIHASTLARTTNATSGLAPISVGPTRHGAENGGKVVLTDTPRAKGSASAMSSADCGSCGKNLN</sequence>
<dbReference type="EnsemblProtists" id="PYU1_T008550">
    <property type="protein sequence ID" value="PYU1_T008550"/>
    <property type="gene ID" value="PYU1_G008534"/>
</dbReference>
<protein>
    <recommendedName>
        <fullName evidence="6">Rab11 family GTPase</fullName>
    </recommendedName>
</protein>
<dbReference type="GO" id="GO:0005525">
    <property type="term" value="F:GTP binding"/>
    <property type="evidence" value="ECO:0007669"/>
    <property type="project" value="InterPro"/>
</dbReference>
<dbReference type="PANTHER" id="PTHR47979">
    <property type="entry name" value="DRAB11-RELATED"/>
    <property type="match status" value="1"/>
</dbReference>
<dbReference type="AlphaFoldDB" id="K3WUA3"/>
<dbReference type="SMART" id="SM00175">
    <property type="entry name" value="RAB"/>
    <property type="match status" value="1"/>
</dbReference>
<feature type="region of interest" description="Disordered" evidence="2">
    <location>
        <begin position="165"/>
        <end position="189"/>
    </location>
</feature>
<dbReference type="GO" id="GO:0003924">
    <property type="term" value="F:GTPase activity"/>
    <property type="evidence" value="ECO:0007669"/>
    <property type="project" value="InterPro"/>
</dbReference>
<dbReference type="Pfam" id="PF00071">
    <property type="entry name" value="Ras"/>
    <property type="match status" value="1"/>
</dbReference>
<feature type="signal peptide" evidence="3">
    <location>
        <begin position="1"/>
        <end position="26"/>
    </location>
</feature>
<evidence type="ECO:0000256" key="2">
    <source>
        <dbReference type="SAM" id="MobiDB-lite"/>
    </source>
</evidence>
<dbReference type="SUPFAM" id="SSF52540">
    <property type="entry name" value="P-loop containing nucleoside triphosphate hydrolases"/>
    <property type="match status" value="1"/>
</dbReference>
<dbReference type="InterPro" id="IPR050209">
    <property type="entry name" value="Rab_GTPases_membrane_traffic"/>
</dbReference>
<dbReference type="InterPro" id="IPR027417">
    <property type="entry name" value="P-loop_NTPase"/>
</dbReference>
<feature type="region of interest" description="Disordered" evidence="2">
    <location>
        <begin position="425"/>
        <end position="446"/>
    </location>
</feature>
<dbReference type="Gene3D" id="3.40.50.300">
    <property type="entry name" value="P-loop containing nucleotide triphosphate hydrolases"/>
    <property type="match status" value="1"/>
</dbReference>
<dbReference type="FunFam" id="3.40.50.300:FF:001447">
    <property type="entry name" value="Ras-related protein Rab-1B"/>
    <property type="match status" value="1"/>
</dbReference>
<dbReference type="InterPro" id="IPR005225">
    <property type="entry name" value="Small_GTP-bd"/>
</dbReference>
<dbReference type="PROSITE" id="PS51419">
    <property type="entry name" value="RAB"/>
    <property type="match status" value="1"/>
</dbReference>
<reference evidence="5" key="1">
    <citation type="journal article" date="2010" name="Genome Biol.">
        <title>Genome sequence of the necrotrophic plant pathogen Pythium ultimum reveals original pathogenicity mechanisms and effector repertoire.</title>
        <authorList>
            <person name="Levesque C.A."/>
            <person name="Brouwer H."/>
            <person name="Cano L."/>
            <person name="Hamilton J.P."/>
            <person name="Holt C."/>
            <person name="Huitema E."/>
            <person name="Raffaele S."/>
            <person name="Robideau G.P."/>
            <person name="Thines M."/>
            <person name="Win J."/>
            <person name="Zerillo M.M."/>
            <person name="Beakes G.W."/>
            <person name="Boore J.L."/>
            <person name="Busam D."/>
            <person name="Dumas B."/>
            <person name="Ferriera S."/>
            <person name="Fuerstenberg S.I."/>
            <person name="Gachon C.M."/>
            <person name="Gaulin E."/>
            <person name="Govers F."/>
            <person name="Grenville-Briggs L."/>
            <person name="Horner N."/>
            <person name="Hostetler J."/>
            <person name="Jiang R.H."/>
            <person name="Johnson J."/>
            <person name="Krajaejun T."/>
            <person name="Lin H."/>
            <person name="Meijer H.J."/>
            <person name="Moore B."/>
            <person name="Morris P."/>
            <person name="Phuntmart V."/>
            <person name="Puiu D."/>
            <person name="Shetty J."/>
            <person name="Stajich J.E."/>
            <person name="Tripathy S."/>
            <person name="Wawra S."/>
            <person name="van West P."/>
            <person name="Whitty B.R."/>
            <person name="Coutinho P.M."/>
            <person name="Henrissat B."/>
            <person name="Martin F."/>
            <person name="Thomas P.D."/>
            <person name="Tyler B.M."/>
            <person name="De Vries R.P."/>
            <person name="Kamoun S."/>
            <person name="Yandell M."/>
            <person name="Tisserat N."/>
            <person name="Buell C.R."/>
        </authorList>
    </citation>
    <scope>NUCLEOTIDE SEQUENCE</scope>
    <source>
        <strain evidence="5">DAOM:BR144</strain>
    </source>
</reference>
<proteinExistence type="inferred from homology"/>
<dbReference type="EMBL" id="GL376613">
    <property type="status" value="NOT_ANNOTATED_CDS"/>
    <property type="molecule type" value="Genomic_DNA"/>
</dbReference>
<reference evidence="5" key="2">
    <citation type="submission" date="2010-04" db="EMBL/GenBank/DDBJ databases">
        <authorList>
            <person name="Buell R."/>
            <person name="Hamilton J."/>
            <person name="Hostetler J."/>
        </authorList>
    </citation>
    <scope>NUCLEOTIDE SEQUENCE [LARGE SCALE GENOMIC DNA]</scope>
    <source>
        <strain evidence="5">DAOM:BR144</strain>
    </source>
</reference>
<name>K3WUA3_GLOUD</name>
<dbReference type="HOGENOM" id="CLU_049268_0_0_1"/>
<evidence type="ECO:0000256" key="3">
    <source>
        <dbReference type="SAM" id="SignalP"/>
    </source>
</evidence>
<feature type="chain" id="PRO_5003868042" description="Rab11 family GTPase" evidence="3">
    <location>
        <begin position="27"/>
        <end position="446"/>
    </location>
</feature>
<evidence type="ECO:0000313" key="5">
    <source>
        <dbReference type="Proteomes" id="UP000019132"/>
    </source>
</evidence>
<evidence type="ECO:0000313" key="4">
    <source>
        <dbReference type="EnsemblProtists" id="PYU1_T008550"/>
    </source>
</evidence>
<dbReference type="CDD" id="cd00154">
    <property type="entry name" value="Rab"/>
    <property type="match status" value="1"/>
</dbReference>
<keyword evidence="5" id="KW-1185">Reference proteome</keyword>
<keyword evidence="3" id="KW-0732">Signal</keyword>
<comment type="similarity">
    <text evidence="1">Belongs to the small GTPase superfamily. Rab family.</text>
</comment>